<name>A0ABV0WWF6_9TELE</name>
<feature type="compositionally biased region" description="Polar residues" evidence="1">
    <location>
        <begin position="51"/>
        <end position="68"/>
    </location>
</feature>
<sequence>MLKLNRRLRTKGKKRNCCRPHSSCQPPSQKKDFPPHSGCKSLNKSSRKKTPSNSPGISITPSPSFPEKNQSPAVVVYITVLPPFIFSQNLLKRCPEFVVVFSTEFKEMLHYDTYPFKNGEDLLFVIFRCI</sequence>
<organism evidence="2 3">
    <name type="scientific">Xenotaenia resolanae</name>
    <dbReference type="NCBI Taxonomy" id="208358"/>
    <lineage>
        <taxon>Eukaryota</taxon>
        <taxon>Metazoa</taxon>
        <taxon>Chordata</taxon>
        <taxon>Craniata</taxon>
        <taxon>Vertebrata</taxon>
        <taxon>Euteleostomi</taxon>
        <taxon>Actinopterygii</taxon>
        <taxon>Neopterygii</taxon>
        <taxon>Teleostei</taxon>
        <taxon>Neoteleostei</taxon>
        <taxon>Acanthomorphata</taxon>
        <taxon>Ovalentaria</taxon>
        <taxon>Atherinomorphae</taxon>
        <taxon>Cyprinodontiformes</taxon>
        <taxon>Goodeidae</taxon>
        <taxon>Xenotaenia</taxon>
    </lineage>
</organism>
<protein>
    <submittedName>
        <fullName evidence="2">Uncharacterized protein</fullName>
    </submittedName>
</protein>
<dbReference type="EMBL" id="JAHRIM010070383">
    <property type="protein sequence ID" value="MEQ2272752.1"/>
    <property type="molecule type" value="Genomic_DNA"/>
</dbReference>
<comment type="caution">
    <text evidence="2">The sequence shown here is derived from an EMBL/GenBank/DDBJ whole genome shotgun (WGS) entry which is preliminary data.</text>
</comment>
<reference evidence="2 3" key="1">
    <citation type="submission" date="2021-06" db="EMBL/GenBank/DDBJ databases">
        <authorList>
            <person name="Palmer J.M."/>
        </authorList>
    </citation>
    <scope>NUCLEOTIDE SEQUENCE [LARGE SCALE GENOMIC DNA]</scope>
    <source>
        <strain evidence="2 3">XR_2019</strain>
        <tissue evidence="2">Muscle</tissue>
    </source>
</reference>
<dbReference type="Proteomes" id="UP001444071">
    <property type="component" value="Unassembled WGS sequence"/>
</dbReference>
<gene>
    <name evidence="2" type="ORF">XENORESO_010374</name>
</gene>
<keyword evidence="3" id="KW-1185">Reference proteome</keyword>
<proteinExistence type="predicted"/>
<accession>A0ABV0WWF6</accession>
<evidence type="ECO:0000313" key="2">
    <source>
        <dbReference type="EMBL" id="MEQ2272752.1"/>
    </source>
</evidence>
<evidence type="ECO:0000313" key="3">
    <source>
        <dbReference type="Proteomes" id="UP001444071"/>
    </source>
</evidence>
<feature type="region of interest" description="Disordered" evidence="1">
    <location>
        <begin position="1"/>
        <end position="68"/>
    </location>
</feature>
<evidence type="ECO:0000256" key="1">
    <source>
        <dbReference type="SAM" id="MobiDB-lite"/>
    </source>
</evidence>
<feature type="compositionally biased region" description="Basic residues" evidence="1">
    <location>
        <begin position="1"/>
        <end position="18"/>
    </location>
</feature>